<dbReference type="EMBL" id="AAWS01000006">
    <property type="protein sequence ID" value="EAY30477.1"/>
    <property type="molecule type" value="Genomic_DNA"/>
</dbReference>
<protein>
    <submittedName>
        <fullName evidence="1">Uncharacterized protein</fullName>
    </submittedName>
</protein>
<gene>
    <name evidence="1" type="ORF">M23134_03113</name>
</gene>
<dbReference type="Proteomes" id="UP000004095">
    <property type="component" value="Unassembled WGS sequence"/>
</dbReference>
<reference evidence="1 2" key="1">
    <citation type="submission" date="2007-01" db="EMBL/GenBank/DDBJ databases">
        <authorList>
            <person name="Haygood M."/>
            <person name="Podell S."/>
            <person name="Anderson C."/>
            <person name="Hopkinson B."/>
            <person name="Roe K."/>
            <person name="Barbeau K."/>
            <person name="Gaasterland T."/>
            <person name="Ferriera S."/>
            <person name="Johnson J."/>
            <person name="Kravitz S."/>
            <person name="Beeson K."/>
            <person name="Sutton G."/>
            <person name="Rogers Y.-H."/>
            <person name="Friedman R."/>
            <person name="Frazier M."/>
            <person name="Venter J.C."/>
        </authorList>
    </citation>
    <scope>NUCLEOTIDE SEQUENCE [LARGE SCALE GENOMIC DNA]</scope>
    <source>
        <strain evidence="1 2">ATCC 23134</strain>
    </source>
</reference>
<comment type="caution">
    <text evidence="1">The sequence shown here is derived from an EMBL/GenBank/DDBJ whole genome shotgun (WGS) entry which is preliminary data.</text>
</comment>
<proteinExistence type="predicted"/>
<keyword evidence="2" id="KW-1185">Reference proteome</keyword>
<accession>A1ZG60</accession>
<dbReference type="AlphaFoldDB" id="A1ZG60"/>
<organism evidence="1 2">
    <name type="scientific">Microscilla marina ATCC 23134</name>
    <dbReference type="NCBI Taxonomy" id="313606"/>
    <lineage>
        <taxon>Bacteria</taxon>
        <taxon>Pseudomonadati</taxon>
        <taxon>Bacteroidota</taxon>
        <taxon>Cytophagia</taxon>
        <taxon>Cytophagales</taxon>
        <taxon>Microscillaceae</taxon>
        <taxon>Microscilla</taxon>
    </lineage>
</organism>
<name>A1ZG60_MICM2</name>
<evidence type="ECO:0000313" key="2">
    <source>
        <dbReference type="Proteomes" id="UP000004095"/>
    </source>
</evidence>
<sequence length="40" mass="4722">MYGEALWANEVKNTYSRWKSFCKTLFFNVSTEAELNISNE</sequence>
<evidence type="ECO:0000313" key="1">
    <source>
        <dbReference type="EMBL" id="EAY30477.1"/>
    </source>
</evidence>